<organism evidence="2 3">
    <name type="scientific">Pristionchus fissidentatus</name>
    <dbReference type="NCBI Taxonomy" id="1538716"/>
    <lineage>
        <taxon>Eukaryota</taxon>
        <taxon>Metazoa</taxon>
        <taxon>Ecdysozoa</taxon>
        <taxon>Nematoda</taxon>
        <taxon>Chromadorea</taxon>
        <taxon>Rhabditida</taxon>
        <taxon>Rhabditina</taxon>
        <taxon>Diplogasteromorpha</taxon>
        <taxon>Diplogasteroidea</taxon>
        <taxon>Neodiplogasteridae</taxon>
        <taxon>Pristionchus</taxon>
    </lineage>
</organism>
<keyword evidence="3" id="KW-1185">Reference proteome</keyword>
<feature type="chain" id="PRO_5043551661" evidence="1">
    <location>
        <begin position="17"/>
        <end position="90"/>
    </location>
</feature>
<dbReference type="AlphaFoldDB" id="A0AAV5WUL1"/>
<feature type="signal peptide" evidence="1">
    <location>
        <begin position="1"/>
        <end position="16"/>
    </location>
</feature>
<comment type="caution">
    <text evidence="2">The sequence shown here is derived from an EMBL/GenBank/DDBJ whole genome shotgun (WGS) entry which is preliminary data.</text>
</comment>
<sequence>QLTLFLAAVLIAGCAPLDPSSSSLHVLFINDFTLNFVTDDLLSNSMTSLPSSASKCPGNAYPTAAQQFDYTTAIVDAIDASIDLQLQYDF</sequence>
<reference evidence="2" key="1">
    <citation type="submission" date="2023-10" db="EMBL/GenBank/DDBJ databases">
        <title>Genome assembly of Pristionchus species.</title>
        <authorList>
            <person name="Yoshida K."/>
            <person name="Sommer R.J."/>
        </authorList>
    </citation>
    <scope>NUCLEOTIDE SEQUENCE</scope>
    <source>
        <strain evidence="2">RS5133</strain>
    </source>
</reference>
<accession>A0AAV5WUL1</accession>
<name>A0AAV5WUL1_9BILA</name>
<evidence type="ECO:0000313" key="2">
    <source>
        <dbReference type="EMBL" id="GMT34787.1"/>
    </source>
</evidence>
<keyword evidence="1" id="KW-0732">Signal</keyword>
<feature type="non-terminal residue" evidence="2">
    <location>
        <position position="1"/>
    </location>
</feature>
<gene>
    <name evidence="2" type="ORF">PFISCL1PPCAC_26084</name>
</gene>
<protein>
    <submittedName>
        <fullName evidence="2">Uncharacterized protein</fullName>
    </submittedName>
</protein>
<proteinExistence type="predicted"/>
<evidence type="ECO:0000313" key="3">
    <source>
        <dbReference type="Proteomes" id="UP001432322"/>
    </source>
</evidence>
<dbReference type="EMBL" id="BTSY01000006">
    <property type="protein sequence ID" value="GMT34787.1"/>
    <property type="molecule type" value="Genomic_DNA"/>
</dbReference>
<evidence type="ECO:0000256" key="1">
    <source>
        <dbReference type="SAM" id="SignalP"/>
    </source>
</evidence>
<dbReference type="Proteomes" id="UP001432322">
    <property type="component" value="Unassembled WGS sequence"/>
</dbReference>